<keyword evidence="1" id="KW-0812">Transmembrane</keyword>
<evidence type="ECO:0000313" key="3">
    <source>
        <dbReference type="Proteomes" id="UP001206595"/>
    </source>
</evidence>
<sequence length="100" mass="11324">MYIYSKNAFWLAANKILICFAFANYSTWLSIRASLFLKKIITLQRLDHVIQSGLGIFQGFASSYELTVRSHSCHKSHVCLVLSICKDFSSVVTSTMCGEY</sequence>
<reference evidence="2" key="2">
    <citation type="journal article" date="2022" name="Proc. Natl. Acad. Sci. U.S.A.">
        <title>Diploid-dominant life cycles characterize the early evolution of Fungi.</title>
        <authorList>
            <person name="Amses K.R."/>
            <person name="Simmons D.R."/>
            <person name="Longcore J.E."/>
            <person name="Mondo S.J."/>
            <person name="Seto K."/>
            <person name="Jeronimo G.H."/>
            <person name="Bonds A.E."/>
            <person name="Quandt C.A."/>
            <person name="Davis W.J."/>
            <person name="Chang Y."/>
            <person name="Federici B.A."/>
            <person name="Kuo A."/>
            <person name="LaButti K."/>
            <person name="Pangilinan J."/>
            <person name="Andreopoulos W."/>
            <person name="Tritt A."/>
            <person name="Riley R."/>
            <person name="Hundley H."/>
            <person name="Johnson J."/>
            <person name="Lipzen A."/>
            <person name="Barry K."/>
            <person name="Lang B.F."/>
            <person name="Cuomo C.A."/>
            <person name="Buchler N.E."/>
            <person name="Grigoriev I.V."/>
            <person name="Spatafora J.W."/>
            <person name="Stajich J.E."/>
            <person name="James T.Y."/>
        </authorList>
    </citation>
    <scope>NUCLEOTIDE SEQUENCE</scope>
    <source>
        <strain evidence="2">AG</strain>
    </source>
</reference>
<keyword evidence="1" id="KW-0472">Membrane</keyword>
<dbReference type="GeneID" id="75914412"/>
<dbReference type="EMBL" id="MU620919">
    <property type="protein sequence ID" value="KAI8579501.1"/>
    <property type="molecule type" value="Genomic_DNA"/>
</dbReference>
<evidence type="ECO:0000313" key="2">
    <source>
        <dbReference type="EMBL" id="KAI8579501.1"/>
    </source>
</evidence>
<keyword evidence="1" id="KW-1133">Transmembrane helix</keyword>
<comment type="caution">
    <text evidence="2">The sequence shown here is derived from an EMBL/GenBank/DDBJ whole genome shotgun (WGS) entry which is preliminary data.</text>
</comment>
<protein>
    <submittedName>
        <fullName evidence="2">Uncharacterized protein</fullName>
    </submittedName>
</protein>
<evidence type="ECO:0000256" key="1">
    <source>
        <dbReference type="SAM" id="Phobius"/>
    </source>
</evidence>
<name>A0AAD5E8Y2_UMBRA</name>
<dbReference type="AlphaFoldDB" id="A0AAD5E8Y2"/>
<dbReference type="RefSeq" id="XP_051444505.1">
    <property type="nucleotide sequence ID" value="XM_051589067.1"/>
</dbReference>
<keyword evidence="3" id="KW-1185">Reference proteome</keyword>
<feature type="transmembrane region" description="Helical" evidence="1">
    <location>
        <begin position="12"/>
        <end position="31"/>
    </location>
</feature>
<dbReference type="Proteomes" id="UP001206595">
    <property type="component" value="Unassembled WGS sequence"/>
</dbReference>
<gene>
    <name evidence="2" type="ORF">K450DRAFT_241279</name>
</gene>
<accession>A0AAD5E8Y2</accession>
<organism evidence="2 3">
    <name type="scientific">Umbelopsis ramanniana AG</name>
    <dbReference type="NCBI Taxonomy" id="1314678"/>
    <lineage>
        <taxon>Eukaryota</taxon>
        <taxon>Fungi</taxon>
        <taxon>Fungi incertae sedis</taxon>
        <taxon>Mucoromycota</taxon>
        <taxon>Mucoromycotina</taxon>
        <taxon>Umbelopsidomycetes</taxon>
        <taxon>Umbelopsidales</taxon>
        <taxon>Umbelopsidaceae</taxon>
        <taxon>Umbelopsis</taxon>
    </lineage>
</organism>
<proteinExistence type="predicted"/>
<reference evidence="2" key="1">
    <citation type="submission" date="2021-06" db="EMBL/GenBank/DDBJ databases">
        <authorList>
            <consortium name="DOE Joint Genome Institute"/>
            <person name="Mondo S.J."/>
            <person name="Amses K.R."/>
            <person name="Simmons D.R."/>
            <person name="Longcore J.E."/>
            <person name="Seto K."/>
            <person name="Alves G.H."/>
            <person name="Bonds A.E."/>
            <person name="Quandt C.A."/>
            <person name="Davis W.J."/>
            <person name="Chang Y."/>
            <person name="Letcher P.M."/>
            <person name="Powell M.J."/>
            <person name="Kuo A."/>
            <person name="Labutti K."/>
            <person name="Pangilinan J."/>
            <person name="Andreopoulos W."/>
            <person name="Tritt A."/>
            <person name="Riley R."/>
            <person name="Hundley H."/>
            <person name="Johnson J."/>
            <person name="Lipzen A."/>
            <person name="Barry K."/>
            <person name="Berbee M.L."/>
            <person name="Buchler N.E."/>
            <person name="Grigoriev I.V."/>
            <person name="Spatafora J.W."/>
            <person name="Stajich J.E."/>
            <person name="James T.Y."/>
        </authorList>
    </citation>
    <scope>NUCLEOTIDE SEQUENCE</scope>
    <source>
        <strain evidence="2">AG</strain>
    </source>
</reference>